<dbReference type="SUPFAM" id="SSF53098">
    <property type="entry name" value="Ribonuclease H-like"/>
    <property type="match status" value="1"/>
</dbReference>
<feature type="domain" description="RNase H type-1" evidence="1">
    <location>
        <begin position="264"/>
        <end position="410"/>
    </location>
</feature>
<reference evidence="2 3" key="1">
    <citation type="submission" date="2015-10" db="EMBL/GenBank/DDBJ databases">
        <title>Genome analyses suggest a sexual origin of heterokaryosis in a supposedly ancient asexual fungus.</title>
        <authorList>
            <person name="Ropars J."/>
            <person name="Sedzielewska K."/>
            <person name="Noel J."/>
            <person name="Charron P."/>
            <person name="Farinelli L."/>
            <person name="Marton T."/>
            <person name="Kruger M."/>
            <person name="Pelin A."/>
            <person name="Brachmann A."/>
            <person name="Corradi N."/>
        </authorList>
    </citation>
    <scope>NUCLEOTIDE SEQUENCE [LARGE SCALE GENOMIC DNA]</scope>
    <source>
        <strain evidence="2 3">A4</strain>
    </source>
</reference>
<dbReference type="CDD" id="cd09276">
    <property type="entry name" value="Rnase_HI_RT_non_LTR"/>
    <property type="match status" value="1"/>
</dbReference>
<protein>
    <recommendedName>
        <fullName evidence="1">RNase H type-1 domain-containing protein</fullName>
    </recommendedName>
</protein>
<sequence length="753" mass="87792">MFLDQIITEESAYLKEYKDIKESLRNKQGHIPRWYNFLKNHLTLSDSNRLNIEIDQPLVKNSNVTRLTPPAISTDTYTHKNSNKWIVTWSPQNIDVVYGRAISSTNFDHSVPILYAQHWIRIPNNNSHLTPRSRPNLLQPCLGCQLHFPYYVGDLRISCIIKVPYSRTIRAYTQLQKNVRLHSSRLPAQLIRTAKIMKHNHEYYKIVAYNDHLIRSGLMPDDNCISNSLNNATPQNLNYQLITSLIEDRSIQSNLWYISHNIQDLSSLVFYTDRSFNPSPATNEFHMGYGWHISNITDPLFYHCGSLEHFPSSTKAEIIAILTALLVTPHKSEVIIYTDSQAAISGFHKSANLQFISPRRFNKINYTSLWSTIHHIINKLDIRLELIKVKAHSAIAHNDRADELAKLGRAKKTPTSLKFNGISNLNISLKWNNEIIIDKDIRKTMGQIIDYRWLDNHMNHNNLSDIFEFTQKHMINWVAMTKFFHQNSRGPYTSASHSKDMGWIIKSSTNTLATLDVLNRNFPKLINNDTTCLLCKSSTETNEHIWKYPTLLPHIQLSFRELAENAQTILHKYADKLNLCITDSIKYSNTFRWAFRPDEELTDNAILLLRSYISEDLYRSFRIHFNTHNSTLKALFKFMEISTRLIKRNIWKIRSAAWKEKKRILNINKNSFRRYQRDSRSNNSRSSRRQNFGYICPQTVSLGHYHNRADLLFVILASSNFLHSGVIFNQLTYDLSENFSFYSYPSHPHILMA</sequence>
<accession>A0A2I1HHG9</accession>
<dbReference type="InterPro" id="IPR002156">
    <property type="entry name" value="RNaseH_domain"/>
</dbReference>
<dbReference type="VEuPathDB" id="FungiDB:RhiirFUN_007830"/>
<dbReference type="PROSITE" id="PS50879">
    <property type="entry name" value="RNASE_H_1"/>
    <property type="match status" value="1"/>
</dbReference>
<proteinExistence type="predicted"/>
<gene>
    <name evidence="2" type="ORF">RhiirA4_480130</name>
</gene>
<name>A0A2I1HHG9_9GLOM</name>
<dbReference type="GO" id="GO:0003676">
    <property type="term" value="F:nucleic acid binding"/>
    <property type="evidence" value="ECO:0007669"/>
    <property type="project" value="InterPro"/>
</dbReference>
<dbReference type="AlphaFoldDB" id="A0A2I1HHG9"/>
<comment type="caution">
    <text evidence="2">The sequence shown here is derived from an EMBL/GenBank/DDBJ whole genome shotgun (WGS) entry which is preliminary data.</text>
</comment>
<keyword evidence="3" id="KW-1185">Reference proteome</keyword>
<evidence type="ECO:0000313" key="2">
    <source>
        <dbReference type="EMBL" id="PKY58319.1"/>
    </source>
</evidence>
<dbReference type="VEuPathDB" id="FungiDB:FUN_014128"/>
<evidence type="ECO:0000259" key="1">
    <source>
        <dbReference type="PROSITE" id="PS50879"/>
    </source>
</evidence>
<organism evidence="2 3">
    <name type="scientific">Rhizophagus irregularis</name>
    <dbReference type="NCBI Taxonomy" id="588596"/>
    <lineage>
        <taxon>Eukaryota</taxon>
        <taxon>Fungi</taxon>
        <taxon>Fungi incertae sedis</taxon>
        <taxon>Mucoromycota</taxon>
        <taxon>Glomeromycotina</taxon>
        <taxon>Glomeromycetes</taxon>
        <taxon>Glomerales</taxon>
        <taxon>Glomeraceae</taxon>
        <taxon>Rhizophagus</taxon>
    </lineage>
</organism>
<dbReference type="GO" id="GO:0004523">
    <property type="term" value="F:RNA-DNA hybrid ribonuclease activity"/>
    <property type="evidence" value="ECO:0007669"/>
    <property type="project" value="InterPro"/>
</dbReference>
<dbReference type="OrthoDB" id="2447560at2759"/>
<dbReference type="Pfam" id="PF00075">
    <property type="entry name" value="RNase_H"/>
    <property type="match status" value="1"/>
</dbReference>
<dbReference type="VEuPathDB" id="FungiDB:FUN_015401"/>
<dbReference type="VEuPathDB" id="FungiDB:RhiirA1_493522"/>
<dbReference type="InterPro" id="IPR036397">
    <property type="entry name" value="RNaseH_sf"/>
</dbReference>
<dbReference type="EMBL" id="LLXI01002952">
    <property type="protein sequence ID" value="PKY58319.1"/>
    <property type="molecule type" value="Genomic_DNA"/>
</dbReference>
<dbReference type="InterPro" id="IPR012337">
    <property type="entry name" value="RNaseH-like_sf"/>
</dbReference>
<dbReference type="Gene3D" id="3.30.420.10">
    <property type="entry name" value="Ribonuclease H-like superfamily/Ribonuclease H"/>
    <property type="match status" value="1"/>
</dbReference>
<evidence type="ECO:0000313" key="3">
    <source>
        <dbReference type="Proteomes" id="UP000234323"/>
    </source>
</evidence>
<dbReference type="Proteomes" id="UP000234323">
    <property type="component" value="Unassembled WGS sequence"/>
</dbReference>